<accession>A0ABN9RLL4</accession>
<evidence type="ECO:0000313" key="2">
    <source>
        <dbReference type="Proteomes" id="UP001189429"/>
    </source>
</evidence>
<feature type="non-terminal residue" evidence="1">
    <location>
        <position position="1"/>
    </location>
</feature>
<comment type="caution">
    <text evidence="1">The sequence shown here is derived from an EMBL/GenBank/DDBJ whole genome shotgun (WGS) entry which is preliminary data.</text>
</comment>
<keyword evidence="2" id="KW-1185">Reference proteome</keyword>
<gene>
    <name evidence="1" type="ORF">PCOR1329_LOCUS21220</name>
</gene>
<reference evidence="1" key="1">
    <citation type="submission" date="2023-10" db="EMBL/GenBank/DDBJ databases">
        <authorList>
            <person name="Chen Y."/>
            <person name="Shah S."/>
            <person name="Dougan E. K."/>
            <person name="Thang M."/>
            <person name="Chan C."/>
        </authorList>
    </citation>
    <scope>NUCLEOTIDE SEQUENCE [LARGE SCALE GENOMIC DNA]</scope>
</reference>
<name>A0ABN9RLL4_9DINO</name>
<protein>
    <submittedName>
        <fullName evidence="1">Uncharacterized protein</fullName>
    </submittedName>
</protein>
<dbReference type="Proteomes" id="UP001189429">
    <property type="component" value="Unassembled WGS sequence"/>
</dbReference>
<evidence type="ECO:0000313" key="1">
    <source>
        <dbReference type="EMBL" id="CAK0819163.1"/>
    </source>
</evidence>
<sequence>PYCAHAGLSCARMAAAPPHPPAAAPVQTASVGALTAHYEQENQALREQAWHLRQWLEHKEQQVAQYTQLLAASCHEGDFIAGRIAAVLQAQAQADARVAPS</sequence>
<proteinExistence type="predicted"/>
<organism evidence="1 2">
    <name type="scientific">Prorocentrum cordatum</name>
    <dbReference type="NCBI Taxonomy" id="2364126"/>
    <lineage>
        <taxon>Eukaryota</taxon>
        <taxon>Sar</taxon>
        <taxon>Alveolata</taxon>
        <taxon>Dinophyceae</taxon>
        <taxon>Prorocentrales</taxon>
        <taxon>Prorocentraceae</taxon>
        <taxon>Prorocentrum</taxon>
    </lineage>
</organism>
<dbReference type="EMBL" id="CAUYUJ010006958">
    <property type="protein sequence ID" value="CAK0819163.1"/>
    <property type="molecule type" value="Genomic_DNA"/>
</dbReference>